<accession>A0A5P9NL76</accession>
<evidence type="ECO:0000313" key="2">
    <source>
        <dbReference type="Proteomes" id="UP000326287"/>
    </source>
</evidence>
<reference evidence="1 2" key="1">
    <citation type="submission" date="2019-02" db="EMBL/GenBank/DDBJ databases">
        <authorList>
            <person name="Li S.-H."/>
        </authorList>
    </citation>
    <scope>NUCLEOTIDE SEQUENCE [LARGE SCALE GENOMIC DNA]</scope>
    <source>
        <strain evidence="1 2">IMCC14385</strain>
    </source>
</reference>
<dbReference type="AlphaFoldDB" id="A0A5P9NL76"/>
<dbReference type="OrthoDB" id="7531957at2"/>
<gene>
    <name evidence="1" type="ORF">EY643_11665</name>
</gene>
<keyword evidence="2" id="KW-1185">Reference proteome</keyword>
<dbReference type="Proteomes" id="UP000326287">
    <property type="component" value="Chromosome"/>
</dbReference>
<dbReference type="RefSeq" id="WP_152662371.1">
    <property type="nucleotide sequence ID" value="NZ_CP036422.1"/>
</dbReference>
<dbReference type="EMBL" id="CP036422">
    <property type="protein sequence ID" value="QFU76265.1"/>
    <property type="molecule type" value="Genomic_DNA"/>
</dbReference>
<name>A0A5P9NL76_9GAMM</name>
<evidence type="ECO:0008006" key="3">
    <source>
        <dbReference type="Google" id="ProtNLM"/>
    </source>
</evidence>
<proteinExistence type="predicted"/>
<evidence type="ECO:0000313" key="1">
    <source>
        <dbReference type="EMBL" id="QFU76265.1"/>
    </source>
</evidence>
<organism evidence="1 2">
    <name type="scientific">Halioglobus maricola</name>
    <dbReference type="NCBI Taxonomy" id="2601894"/>
    <lineage>
        <taxon>Bacteria</taxon>
        <taxon>Pseudomonadati</taxon>
        <taxon>Pseudomonadota</taxon>
        <taxon>Gammaproteobacteria</taxon>
        <taxon>Cellvibrionales</taxon>
        <taxon>Halieaceae</taxon>
        <taxon>Halioglobus</taxon>
    </lineage>
</organism>
<protein>
    <recommendedName>
        <fullName evidence="3">DUF560 domain-containing protein</fullName>
    </recommendedName>
</protein>
<sequence>MITENCRQFLPAFLAAILAATPLHSHGEEVRKKGLQVSGLVDTQLSFNDGEESWLQRGPGKFRYDESDSGDLQLNQLALGLRYSFNLESHIKIAAHYYPDPDSSVELTEAYWQHRSMNSKSWRSRYRIGAFHPEFSLENRGKFWTSPYTLNSSFINTWIGEEIRTIGAEGKWTWSGRDSKGTQHRVSFTGALFGFNDPMGAMISWRGWAGHDRQTGINGTLPARELPILEPQPGGSELSPDFEPFMEIDDRPGYYLAATWELPRTLEVQAVFYDNLADDELLEDGQYGWRTWFYQIGAKWQLPGDFTLLSQVLRGNTIMNVDVVDNDFESAYLMLVKTHGRHRLAARWEYSEVIDLDDTDIDYNDEEGDAWTLAYSYLLPKNWKFSIEGTRRYSNQKSRIYFSEPTRMTEKQLLLSVRYYY</sequence>
<dbReference type="SUPFAM" id="SSF56935">
    <property type="entry name" value="Porins"/>
    <property type="match status" value="1"/>
</dbReference>
<dbReference type="KEGG" id="halc:EY643_11665"/>